<dbReference type="SUPFAM" id="SSF54001">
    <property type="entry name" value="Cysteine proteinases"/>
    <property type="match status" value="1"/>
</dbReference>
<evidence type="ECO:0000313" key="11">
    <source>
        <dbReference type="EMBL" id="MCF2532019.1"/>
    </source>
</evidence>
<dbReference type="AlphaFoldDB" id="A0AA41U7J7"/>
<keyword evidence="6" id="KW-0788">Thiol protease</keyword>
<evidence type="ECO:0000259" key="9">
    <source>
        <dbReference type="PROSITE" id="PS51782"/>
    </source>
</evidence>
<keyword evidence="12" id="KW-1185">Reference proteome</keyword>
<evidence type="ECO:0000256" key="6">
    <source>
        <dbReference type="ARBA" id="ARBA00022807"/>
    </source>
</evidence>
<sequence>MLSANSFRCLVAAAGIAGLGAAIPATAAQATPVPATFQAAAVSSAPDYTVDAAGAAAAPTAAASADYTVVSGDTLSEIAAAKDIAGGWPALYEANRALLTQGPDWIYVGQVLKLAGVAPAAQPKAEKPAAPKAPAAKLTVDAPKAAPAPKAPAKSTAEKPAQLKTDVAKSSAVAAKAPAPKSAPVKQTAPKASTADTAQQPAPAAASGKAATAIAYARAQLGKPYQYGAAGPNAFDCSGLMQAAWKAAGVSLPRVTTDQINAGTRVSTSSLKPGDLVFYYSGISHVGMYIGDGKIIHAPNSRSVVKIVAVDSMPIAGAVRVG</sequence>
<keyword evidence="4" id="KW-0677">Repeat</keyword>
<name>A0AA41U7J7_9ACTN</name>
<dbReference type="Gene3D" id="3.10.350.10">
    <property type="entry name" value="LysM domain"/>
    <property type="match status" value="1"/>
</dbReference>
<dbReference type="SMART" id="SM00257">
    <property type="entry name" value="LysM"/>
    <property type="match status" value="1"/>
</dbReference>
<dbReference type="CDD" id="cd00118">
    <property type="entry name" value="LysM"/>
    <property type="match status" value="1"/>
</dbReference>
<evidence type="ECO:0000313" key="12">
    <source>
        <dbReference type="Proteomes" id="UP001165378"/>
    </source>
</evidence>
<comment type="similarity">
    <text evidence="1">Belongs to the peptidase C40 family.</text>
</comment>
<dbReference type="GO" id="GO:0006508">
    <property type="term" value="P:proteolysis"/>
    <property type="evidence" value="ECO:0007669"/>
    <property type="project" value="UniProtKB-KW"/>
</dbReference>
<feature type="region of interest" description="Disordered" evidence="7">
    <location>
        <begin position="122"/>
        <end position="204"/>
    </location>
</feature>
<dbReference type="Pfam" id="PF01476">
    <property type="entry name" value="LysM"/>
    <property type="match status" value="1"/>
</dbReference>
<dbReference type="PROSITE" id="PS51782">
    <property type="entry name" value="LYSM"/>
    <property type="match status" value="1"/>
</dbReference>
<protein>
    <submittedName>
        <fullName evidence="11">LysM peptidoglycan-binding domain-containing C40 family peptidase</fullName>
    </submittedName>
</protein>
<feature type="chain" id="PRO_5041407638" evidence="8">
    <location>
        <begin position="28"/>
        <end position="322"/>
    </location>
</feature>
<dbReference type="InterPro" id="IPR018392">
    <property type="entry name" value="LysM"/>
</dbReference>
<proteinExistence type="inferred from homology"/>
<evidence type="ECO:0000256" key="7">
    <source>
        <dbReference type="SAM" id="MobiDB-lite"/>
    </source>
</evidence>
<feature type="compositionally biased region" description="Low complexity" evidence="7">
    <location>
        <begin position="168"/>
        <end position="204"/>
    </location>
</feature>
<evidence type="ECO:0000256" key="5">
    <source>
        <dbReference type="ARBA" id="ARBA00022801"/>
    </source>
</evidence>
<feature type="domain" description="LysM" evidence="9">
    <location>
        <begin position="65"/>
        <end position="114"/>
    </location>
</feature>
<dbReference type="Pfam" id="PF00877">
    <property type="entry name" value="NLPC_P60"/>
    <property type="match status" value="1"/>
</dbReference>
<keyword evidence="5" id="KW-0378">Hydrolase</keyword>
<organism evidence="11 12">
    <name type="scientific">Yinghuangia soli</name>
    <dbReference type="NCBI Taxonomy" id="2908204"/>
    <lineage>
        <taxon>Bacteria</taxon>
        <taxon>Bacillati</taxon>
        <taxon>Actinomycetota</taxon>
        <taxon>Actinomycetes</taxon>
        <taxon>Kitasatosporales</taxon>
        <taxon>Streptomycetaceae</taxon>
        <taxon>Yinghuangia</taxon>
    </lineage>
</organism>
<accession>A0AA41U7J7</accession>
<dbReference type="InterPro" id="IPR038765">
    <property type="entry name" value="Papain-like_cys_pep_sf"/>
</dbReference>
<feature type="signal peptide" evidence="8">
    <location>
        <begin position="1"/>
        <end position="27"/>
    </location>
</feature>
<reference evidence="11" key="1">
    <citation type="submission" date="2022-01" db="EMBL/GenBank/DDBJ databases">
        <title>Genome-Based Taxonomic Classification of the Phylum Actinobacteria.</title>
        <authorList>
            <person name="Gao Y."/>
        </authorList>
    </citation>
    <scope>NUCLEOTIDE SEQUENCE</scope>
    <source>
        <strain evidence="11">KLBMP 8922</strain>
    </source>
</reference>
<evidence type="ECO:0000256" key="4">
    <source>
        <dbReference type="ARBA" id="ARBA00022737"/>
    </source>
</evidence>
<dbReference type="InterPro" id="IPR051794">
    <property type="entry name" value="PG_Endopeptidase_C40"/>
</dbReference>
<comment type="caution">
    <text evidence="11">The sequence shown here is derived from an EMBL/GenBank/DDBJ whole genome shotgun (WGS) entry which is preliminary data.</text>
</comment>
<dbReference type="Gene3D" id="3.90.1720.10">
    <property type="entry name" value="endopeptidase domain like (from Nostoc punctiforme)"/>
    <property type="match status" value="1"/>
</dbReference>
<dbReference type="InterPro" id="IPR036779">
    <property type="entry name" value="LysM_dom_sf"/>
</dbReference>
<dbReference type="Proteomes" id="UP001165378">
    <property type="component" value="Unassembled WGS sequence"/>
</dbReference>
<evidence type="ECO:0000256" key="1">
    <source>
        <dbReference type="ARBA" id="ARBA00007074"/>
    </source>
</evidence>
<dbReference type="RefSeq" id="WP_235056739.1">
    <property type="nucleotide sequence ID" value="NZ_JAKFHA010000029.1"/>
</dbReference>
<evidence type="ECO:0000256" key="3">
    <source>
        <dbReference type="ARBA" id="ARBA00022729"/>
    </source>
</evidence>
<dbReference type="SUPFAM" id="SSF54106">
    <property type="entry name" value="LysM domain"/>
    <property type="match status" value="1"/>
</dbReference>
<evidence type="ECO:0000256" key="2">
    <source>
        <dbReference type="ARBA" id="ARBA00022670"/>
    </source>
</evidence>
<dbReference type="EMBL" id="JAKFHA010000029">
    <property type="protein sequence ID" value="MCF2532019.1"/>
    <property type="molecule type" value="Genomic_DNA"/>
</dbReference>
<gene>
    <name evidence="11" type="ORF">LZ495_33050</name>
</gene>
<dbReference type="PROSITE" id="PS51935">
    <property type="entry name" value="NLPC_P60"/>
    <property type="match status" value="1"/>
</dbReference>
<feature type="compositionally biased region" description="Low complexity" evidence="7">
    <location>
        <begin position="130"/>
        <end position="160"/>
    </location>
</feature>
<evidence type="ECO:0000259" key="10">
    <source>
        <dbReference type="PROSITE" id="PS51935"/>
    </source>
</evidence>
<dbReference type="GO" id="GO:0008234">
    <property type="term" value="F:cysteine-type peptidase activity"/>
    <property type="evidence" value="ECO:0007669"/>
    <property type="project" value="UniProtKB-KW"/>
</dbReference>
<dbReference type="PANTHER" id="PTHR47359">
    <property type="entry name" value="PEPTIDOGLYCAN DL-ENDOPEPTIDASE CWLO"/>
    <property type="match status" value="1"/>
</dbReference>
<feature type="domain" description="NlpC/P60" evidence="10">
    <location>
        <begin position="207"/>
        <end position="322"/>
    </location>
</feature>
<keyword evidence="3 8" id="KW-0732">Signal</keyword>
<evidence type="ECO:0000256" key="8">
    <source>
        <dbReference type="SAM" id="SignalP"/>
    </source>
</evidence>
<dbReference type="InterPro" id="IPR000064">
    <property type="entry name" value="NLP_P60_dom"/>
</dbReference>
<keyword evidence="2" id="KW-0645">Protease</keyword>
<dbReference type="PANTHER" id="PTHR47359:SF3">
    <property type="entry name" value="NLP_P60 DOMAIN-CONTAINING PROTEIN-RELATED"/>
    <property type="match status" value="1"/>
</dbReference>